<dbReference type="SUPFAM" id="SSF103473">
    <property type="entry name" value="MFS general substrate transporter"/>
    <property type="match status" value="1"/>
</dbReference>
<comment type="subcellular location">
    <subcellularLocation>
        <location evidence="1">Membrane</location>
        <topology evidence="1">Multi-pass membrane protein</topology>
    </subcellularLocation>
</comment>
<feature type="transmembrane region" description="Helical" evidence="7">
    <location>
        <begin position="494"/>
        <end position="514"/>
    </location>
</feature>
<keyword evidence="5 7" id="KW-0472">Membrane</keyword>
<evidence type="ECO:0000256" key="5">
    <source>
        <dbReference type="ARBA" id="ARBA00023136"/>
    </source>
</evidence>
<dbReference type="InterPro" id="IPR036259">
    <property type="entry name" value="MFS_trans_sf"/>
</dbReference>
<accession>A0A0F0ILG7</accession>
<feature type="transmembrane region" description="Helical" evidence="7">
    <location>
        <begin position="162"/>
        <end position="183"/>
    </location>
</feature>
<evidence type="ECO:0000256" key="1">
    <source>
        <dbReference type="ARBA" id="ARBA00004141"/>
    </source>
</evidence>
<dbReference type="Proteomes" id="UP000033540">
    <property type="component" value="Unassembled WGS sequence"/>
</dbReference>
<protein>
    <submittedName>
        <fullName evidence="8">POT family protein</fullName>
    </submittedName>
</protein>
<name>A0A0F0ILG7_ASPPU</name>
<feature type="transmembrane region" description="Helical" evidence="7">
    <location>
        <begin position="249"/>
        <end position="270"/>
    </location>
</feature>
<dbReference type="Gene3D" id="1.20.1250.20">
    <property type="entry name" value="MFS general substrate transporter like domains"/>
    <property type="match status" value="1"/>
</dbReference>
<dbReference type="GO" id="GO:0016020">
    <property type="term" value="C:membrane"/>
    <property type="evidence" value="ECO:0007669"/>
    <property type="project" value="UniProtKB-SubCell"/>
</dbReference>
<keyword evidence="3 7" id="KW-0812">Transmembrane</keyword>
<dbReference type="PANTHER" id="PTHR11654">
    <property type="entry name" value="OLIGOPEPTIDE TRANSPORTER-RELATED"/>
    <property type="match status" value="1"/>
</dbReference>
<feature type="transmembrane region" description="Helical" evidence="7">
    <location>
        <begin position="135"/>
        <end position="156"/>
    </location>
</feature>
<feature type="transmembrane region" description="Helical" evidence="7">
    <location>
        <begin position="455"/>
        <end position="473"/>
    </location>
</feature>
<feature type="transmembrane region" description="Helical" evidence="7">
    <location>
        <begin position="225"/>
        <end position="243"/>
    </location>
</feature>
<feature type="compositionally biased region" description="Basic and acidic residues" evidence="6">
    <location>
        <begin position="28"/>
        <end position="38"/>
    </location>
</feature>
<gene>
    <name evidence="8" type="ORF">P875_00127914</name>
</gene>
<feature type="transmembrane region" description="Helical" evidence="7">
    <location>
        <begin position="407"/>
        <end position="429"/>
    </location>
</feature>
<evidence type="ECO:0000256" key="2">
    <source>
        <dbReference type="ARBA" id="ARBA00005982"/>
    </source>
</evidence>
<dbReference type="Pfam" id="PF00854">
    <property type="entry name" value="PTR2"/>
    <property type="match status" value="1"/>
</dbReference>
<organism evidence="8 9">
    <name type="scientific">Aspergillus parasiticus (strain ATCC 56775 / NRRL 5862 / SRRC 143 / SU-1)</name>
    <dbReference type="NCBI Taxonomy" id="1403190"/>
    <lineage>
        <taxon>Eukaryota</taxon>
        <taxon>Fungi</taxon>
        <taxon>Dikarya</taxon>
        <taxon>Ascomycota</taxon>
        <taxon>Pezizomycotina</taxon>
        <taxon>Eurotiomycetes</taxon>
        <taxon>Eurotiomycetidae</taxon>
        <taxon>Eurotiales</taxon>
        <taxon>Aspergillaceae</taxon>
        <taxon>Aspergillus</taxon>
        <taxon>Aspergillus subgen. Circumdati</taxon>
    </lineage>
</organism>
<evidence type="ECO:0000256" key="7">
    <source>
        <dbReference type="SAM" id="Phobius"/>
    </source>
</evidence>
<feature type="region of interest" description="Disordered" evidence="6">
    <location>
        <begin position="1"/>
        <end position="40"/>
    </location>
</feature>
<feature type="transmembrane region" description="Helical" evidence="7">
    <location>
        <begin position="330"/>
        <end position="351"/>
    </location>
</feature>
<reference evidence="8 9" key="1">
    <citation type="submission" date="2015-02" db="EMBL/GenBank/DDBJ databases">
        <title>Draft genome sequence of Aspergillus parasiticus SU-1.</title>
        <authorList>
            <person name="Yu J."/>
            <person name="Fedorova N."/>
            <person name="Yin Y."/>
            <person name="Losada L."/>
            <person name="Zafar N."/>
            <person name="Taujale R."/>
            <person name="Ehrlich K.C."/>
            <person name="Bhatnagar D."/>
            <person name="Cleveland T.E."/>
            <person name="Bennett J.W."/>
            <person name="Nierman W.C."/>
        </authorList>
    </citation>
    <scope>NUCLEOTIDE SEQUENCE [LARGE SCALE GENOMIC DNA]</scope>
    <source>
        <strain evidence="9">ATCC 56775 / NRRL 5862 / SRRC 143 / SU-1</strain>
    </source>
</reference>
<feature type="transmembrane region" description="Helical" evidence="7">
    <location>
        <begin position="374"/>
        <end position="395"/>
    </location>
</feature>
<proteinExistence type="inferred from homology"/>
<dbReference type="InterPro" id="IPR000109">
    <property type="entry name" value="POT_fam"/>
</dbReference>
<feature type="compositionally biased region" description="Polar residues" evidence="6">
    <location>
        <begin position="1"/>
        <end position="21"/>
    </location>
</feature>
<dbReference type="OrthoDB" id="8904098at2759"/>
<evidence type="ECO:0000313" key="8">
    <source>
        <dbReference type="EMBL" id="KJK66738.1"/>
    </source>
</evidence>
<evidence type="ECO:0000256" key="4">
    <source>
        <dbReference type="ARBA" id="ARBA00022989"/>
    </source>
</evidence>
<feature type="transmembrane region" description="Helical" evidence="7">
    <location>
        <begin position="106"/>
        <end position="126"/>
    </location>
</feature>
<feature type="transmembrane region" description="Helical" evidence="7">
    <location>
        <begin position="520"/>
        <end position="541"/>
    </location>
</feature>
<keyword evidence="4 7" id="KW-1133">Transmembrane helix</keyword>
<evidence type="ECO:0000256" key="6">
    <source>
        <dbReference type="SAM" id="MobiDB-lite"/>
    </source>
</evidence>
<sequence length="550" mass="60349">MASQAKDSQVESSSPSLTVTEKQAGDIVPRHNTGDETSCRPTNQELKELVHVADNVPYPVWLVILVGSAERFVFYGASTCLQNYLQNSPNDLVPGALGMGQSNATAVNYAFMVLVNFAPVPLAVVADGWLGRYKLILLSTVIYLVGSLILFTTALPSALHQAGASAAGLGVSLVLIALGIGGVKASIYPFIADQYPHHEPFIRELPSGERVVVDRSLTIQYMYNWYFWFINVASLSGIATTFMEKYSSFWSAFLLCFCFLWVGLVLMLVFKNQYYKAPPAGSVVPKVLRVIWLGIRGGMSLNAAQPAVQQEKYGRQVPWDDEFLQGVRNALIACQICLAFPVVWLCWGQTYNNLISQAGQMETYGIPNDVMPNFNPIVCIIAGPLIQQCLFPFLNRRKIPFRPIARISVGFFLMGASLAWATGLQAFIYRAGPCPDYPLACPDSKNGTIPQHINVFLQVPCYVLMAIGEIFCVTTGSEFCYSKAPRSMKSIVQALFVGTASISYAVGIAISPAAKDPYMTIFYGCLTGVQLAITAGFWLMFRKLDKDIIV</sequence>
<dbReference type="AlphaFoldDB" id="A0A0F0ILG7"/>
<comment type="similarity">
    <text evidence="2">Belongs to the major facilitator superfamily. Proton-dependent oligopeptide transporter (POT/PTR) (TC 2.A.17) family.</text>
</comment>
<evidence type="ECO:0000313" key="9">
    <source>
        <dbReference type="Proteomes" id="UP000033540"/>
    </source>
</evidence>
<evidence type="ECO:0000256" key="3">
    <source>
        <dbReference type="ARBA" id="ARBA00022692"/>
    </source>
</evidence>
<comment type="caution">
    <text evidence="8">The sequence shown here is derived from an EMBL/GenBank/DDBJ whole genome shotgun (WGS) entry which is preliminary data.</text>
</comment>
<dbReference type="EMBL" id="JZEE01000233">
    <property type="protein sequence ID" value="KJK66738.1"/>
    <property type="molecule type" value="Genomic_DNA"/>
</dbReference>
<dbReference type="GO" id="GO:0022857">
    <property type="term" value="F:transmembrane transporter activity"/>
    <property type="evidence" value="ECO:0007669"/>
    <property type="project" value="InterPro"/>
</dbReference>